<dbReference type="InterPro" id="IPR050980">
    <property type="entry name" value="2C_sensor_his_kinase"/>
</dbReference>
<evidence type="ECO:0000256" key="8">
    <source>
        <dbReference type="ARBA" id="ARBA00022777"/>
    </source>
</evidence>
<dbReference type="InterPro" id="IPR036097">
    <property type="entry name" value="HisK_dim/P_sf"/>
</dbReference>
<keyword evidence="5" id="KW-0597">Phosphoprotein</keyword>
<dbReference type="EMBL" id="JBBGZA010000001">
    <property type="protein sequence ID" value="MEJ5095079.1"/>
    <property type="molecule type" value="Genomic_DNA"/>
</dbReference>
<dbReference type="SUPFAM" id="SSF47384">
    <property type="entry name" value="Homodimeric domain of signal transducing histidine kinase"/>
    <property type="match status" value="1"/>
</dbReference>
<evidence type="ECO:0000256" key="1">
    <source>
        <dbReference type="ARBA" id="ARBA00000085"/>
    </source>
</evidence>
<evidence type="ECO:0000259" key="11">
    <source>
        <dbReference type="PROSITE" id="PS50109"/>
    </source>
</evidence>
<evidence type="ECO:0000256" key="9">
    <source>
        <dbReference type="ARBA" id="ARBA00022840"/>
    </source>
</evidence>
<comment type="subcellular location">
    <subcellularLocation>
        <location evidence="2">Cell membrane</location>
        <topology evidence="2">Multi-pass membrane protein</topology>
    </subcellularLocation>
</comment>
<evidence type="ECO:0000256" key="3">
    <source>
        <dbReference type="ARBA" id="ARBA00012438"/>
    </source>
</evidence>
<sequence>MTRSIAFRADGDAGSRNQRLLVQLRWIAIGGQLTAILAVNFGLGITLPLTPMLATLGVLLGLNLFALFRRGRSTTNLQMFGVLLVDVGALTVQLYLSGGATNPFVTLYLLQVVIGAVLLSAWSSWALVAMTSVAFAALAVVHRPLPLPAALASALSPGFMAANWFNFTLTSILLVAFVTRMARNVRDRDAHLAAIRQRAAEEDHIVRMGLLASGAAHELGTPLASLSVALGDWRQEPAIAGSRRLAAEVDEMRDEIARCKKILGGVLFAAGEVTGEAPVRTSLHRFLEGVVEDWRGKGPVPLRFESHLGPDRPIVADRALAQALTNLFDNAAEAGAGSITLAAVMDGPILVLAVRDDGRGFREDMLGTVGQPYRSSKEAGGLGLFLATNVLRTLGGTLEAQNRAGGGAEVVLALPIASLALEETE</sequence>
<keyword evidence="10" id="KW-1133">Transmembrane helix</keyword>
<feature type="transmembrane region" description="Helical" evidence="10">
    <location>
        <begin position="157"/>
        <end position="178"/>
    </location>
</feature>
<keyword evidence="13" id="KW-1185">Reference proteome</keyword>
<protein>
    <recommendedName>
        <fullName evidence="3">histidine kinase</fullName>
        <ecNumber evidence="3">2.7.13.3</ecNumber>
    </recommendedName>
</protein>
<comment type="caution">
    <text evidence="12">The sequence shown here is derived from an EMBL/GenBank/DDBJ whole genome shotgun (WGS) entry which is preliminary data.</text>
</comment>
<dbReference type="Pfam" id="PF02518">
    <property type="entry name" value="HATPase_c"/>
    <property type="match status" value="1"/>
</dbReference>
<dbReference type="InterPro" id="IPR003594">
    <property type="entry name" value="HATPase_dom"/>
</dbReference>
<feature type="transmembrane region" description="Helical" evidence="10">
    <location>
        <begin position="49"/>
        <end position="68"/>
    </location>
</feature>
<dbReference type="PRINTS" id="PR00344">
    <property type="entry name" value="BCTRLSENSOR"/>
</dbReference>
<accession>A0ABU8Q6D7</accession>
<dbReference type="PANTHER" id="PTHR44936:SF10">
    <property type="entry name" value="SENSOR PROTEIN RSTB"/>
    <property type="match status" value="1"/>
</dbReference>
<feature type="transmembrane region" description="Helical" evidence="10">
    <location>
        <begin position="104"/>
        <end position="122"/>
    </location>
</feature>
<dbReference type="PANTHER" id="PTHR44936">
    <property type="entry name" value="SENSOR PROTEIN CREC"/>
    <property type="match status" value="1"/>
</dbReference>
<feature type="transmembrane region" description="Helical" evidence="10">
    <location>
        <begin position="80"/>
        <end position="98"/>
    </location>
</feature>
<evidence type="ECO:0000313" key="12">
    <source>
        <dbReference type="EMBL" id="MEJ5095079.1"/>
    </source>
</evidence>
<dbReference type="InterPro" id="IPR005467">
    <property type="entry name" value="His_kinase_dom"/>
</dbReference>
<evidence type="ECO:0000256" key="4">
    <source>
        <dbReference type="ARBA" id="ARBA00022475"/>
    </source>
</evidence>
<keyword evidence="9 12" id="KW-0067">ATP-binding</keyword>
<evidence type="ECO:0000256" key="2">
    <source>
        <dbReference type="ARBA" id="ARBA00004651"/>
    </source>
</evidence>
<evidence type="ECO:0000313" key="13">
    <source>
        <dbReference type="Proteomes" id="UP001380365"/>
    </source>
</evidence>
<dbReference type="InterPro" id="IPR003661">
    <property type="entry name" value="HisK_dim/P_dom"/>
</dbReference>
<dbReference type="EC" id="2.7.13.3" evidence="3"/>
<dbReference type="GO" id="GO:0005524">
    <property type="term" value="F:ATP binding"/>
    <property type="evidence" value="ECO:0007669"/>
    <property type="project" value="UniProtKB-KW"/>
</dbReference>
<dbReference type="PROSITE" id="PS50109">
    <property type="entry name" value="HIS_KIN"/>
    <property type="match status" value="1"/>
</dbReference>
<dbReference type="RefSeq" id="WP_132882037.1">
    <property type="nucleotide sequence ID" value="NZ_JBBGZA010000001.1"/>
</dbReference>
<keyword evidence="8" id="KW-0418">Kinase</keyword>
<keyword evidence="10" id="KW-0472">Membrane</keyword>
<gene>
    <name evidence="12" type="ORF">WH159_11100</name>
</gene>
<dbReference type="Proteomes" id="UP001380365">
    <property type="component" value="Unassembled WGS sequence"/>
</dbReference>
<keyword evidence="10" id="KW-0812">Transmembrane</keyword>
<evidence type="ECO:0000256" key="5">
    <source>
        <dbReference type="ARBA" id="ARBA00022553"/>
    </source>
</evidence>
<feature type="domain" description="Histidine kinase" evidence="11">
    <location>
        <begin position="214"/>
        <end position="418"/>
    </location>
</feature>
<organism evidence="12 13">
    <name type="scientific">Sphingomonas molluscorum</name>
    <dbReference type="NCBI Taxonomy" id="418184"/>
    <lineage>
        <taxon>Bacteria</taxon>
        <taxon>Pseudomonadati</taxon>
        <taxon>Pseudomonadota</taxon>
        <taxon>Alphaproteobacteria</taxon>
        <taxon>Sphingomonadales</taxon>
        <taxon>Sphingomonadaceae</taxon>
        <taxon>Sphingomonas</taxon>
    </lineage>
</organism>
<reference evidence="12 13" key="1">
    <citation type="submission" date="2023-12" db="EMBL/GenBank/DDBJ databases">
        <title>Gut-associated functions are favored during microbiome assembly across C. elegans life.</title>
        <authorList>
            <person name="Zimmermann J."/>
        </authorList>
    </citation>
    <scope>NUCLEOTIDE SEQUENCE [LARGE SCALE GENOMIC DNA]</scope>
    <source>
        <strain evidence="12 13">JUb134</strain>
    </source>
</reference>
<keyword evidence="6" id="KW-0808">Transferase</keyword>
<feature type="transmembrane region" description="Helical" evidence="10">
    <location>
        <begin position="127"/>
        <end position="145"/>
    </location>
</feature>
<dbReference type="InterPro" id="IPR036890">
    <property type="entry name" value="HATPase_C_sf"/>
</dbReference>
<proteinExistence type="predicted"/>
<comment type="catalytic activity">
    <reaction evidence="1">
        <text>ATP + protein L-histidine = ADP + protein N-phospho-L-histidine.</text>
        <dbReference type="EC" id="2.7.13.3"/>
    </reaction>
</comment>
<dbReference type="InterPro" id="IPR004358">
    <property type="entry name" value="Sig_transdc_His_kin-like_C"/>
</dbReference>
<feature type="transmembrane region" description="Helical" evidence="10">
    <location>
        <begin position="20"/>
        <end position="43"/>
    </location>
</feature>
<dbReference type="Gene3D" id="3.30.565.10">
    <property type="entry name" value="Histidine kinase-like ATPase, C-terminal domain"/>
    <property type="match status" value="1"/>
</dbReference>
<keyword evidence="7" id="KW-0547">Nucleotide-binding</keyword>
<name>A0ABU8Q6D7_9SPHN</name>
<keyword evidence="4" id="KW-1003">Cell membrane</keyword>
<dbReference type="SUPFAM" id="SSF55874">
    <property type="entry name" value="ATPase domain of HSP90 chaperone/DNA topoisomerase II/histidine kinase"/>
    <property type="match status" value="1"/>
</dbReference>
<evidence type="ECO:0000256" key="6">
    <source>
        <dbReference type="ARBA" id="ARBA00022679"/>
    </source>
</evidence>
<dbReference type="CDD" id="cd00082">
    <property type="entry name" value="HisKA"/>
    <property type="match status" value="1"/>
</dbReference>
<evidence type="ECO:0000256" key="10">
    <source>
        <dbReference type="SAM" id="Phobius"/>
    </source>
</evidence>
<evidence type="ECO:0000256" key="7">
    <source>
        <dbReference type="ARBA" id="ARBA00022741"/>
    </source>
</evidence>
<dbReference type="SMART" id="SM00387">
    <property type="entry name" value="HATPase_c"/>
    <property type="match status" value="1"/>
</dbReference>